<protein>
    <submittedName>
        <fullName evidence="1">Uncharacterized protein</fullName>
    </submittedName>
</protein>
<organism evidence="1">
    <name type="scientific">Siphoviridae sp. ctCIv11</name>
    <dbReference type="NCBI Taxonomy" id="2827806"/>
    <lineage>
        <taxon>Viruses</taxon>
        <taxon>Duplodnaviria</taxon>
        <taxon>Heunggongvirae</taxon>
        <taxon>Uroviricota</taxon>
        <taxon>Caudoviricetes</taxon>
    </lineage>
</organism>
<proteinExistence type="predicted"/>
<reference evidence="1" key="1">
    <citation type="journal article" date="2021" name="Proc. Natl. Acad. Sci. U.S.A.">
        <title>A Catalog of Tens of Thousands of Viruses from Human Metagenomes Reveals Hidden Associations with Chronic Diseases.</title>
        <authorList>
            <person name="Tisza M.J."/>
            <person name="Buck C.B."/>
        </authorList>
    </citation>
    <scope>NUCLEOTIDE SEQUENCE</scope>
    <source>
        <strain evidence="1">CtCIv11</strain>
    </source>
</reference>
<dbReference type="EMBL" id="BK032513">
    <property type="protein sequence ID" value="DAF44987.1"/>
    <property type="molecule type" value="Genomic_DNA"/>
</dbReference>
<accession>A0A8S5S2E5</accession>
<name>A0A8S5S2E5_9CAUD</name>
<evidence type="ECO:0000313" key="1">
    <source>
        <dbReference type="EMBL" id="DAF44987.1"/>
    </source>
</evidence>
<sequence>MVNEFTLYGVMDKLTGKLVSNLTNPRHKYWETRKTAENAVRNFMSRRYNADRQLEVVEIECKVKVISEVKEC</sequence>